<dbReference type="PANTHER" id="PTHR22594">
    <property type="entry name" value="ASPARTYL/LYSYL-TRNA SYNTHETASE"/>
    <property type="match status" value="1"/>
</dbReference>
<reference evidence="8 9" key="1">
    <citation type="submission" date="2017-10" db="EMBL/GenBank/DDBJ databases">
        <title>Comparative genomics in systemic dimorphic fungi from Ajellomycetaceae.</title>
        <authorList>
            <person name="Munoz J.F."/>
            <person name="Mcewen J.G."/>
            <person name="Clay O.K."/>
            <person name="Cuomo C.A."/>
        </authorList>
    </citation>
    <scope>NUCLEOTIDE SEQUENCE [LARGE SCALE GENOMIC DNA]</scope>
    <source>
        <strain evidence="8 9">UAMH130</strain>
    </source>
</reference>
<dbReference type="EMBL" id="PDNC01000001">
    <property type="protein sequence ID" value="PGH10320.1"/>
    <property type="molecule type" value="Genomic_DNA"/>
</dbReference>
<dbReference type="Gene3D" id="3.30.930.10">
    <property type="entry name" value="Bira Bifunctional Protein, Domain 2"/>
    <property type="match status" value="1"/>
</dbReference>
<protein>
    <submittedName>
        <fullName evidence="8">Aspartate-tRNA ligase</fullName>
    </submittedName>
</protein>
<dbReference type="GO" id="GO:0005524">
    <property type="term" value="F:ATP binding"/>
    <property type="evidence" value="ECO:0007669"/>
    <property type="project" value="UniProtKB-KW"/>
</dbReference>
<evidence type="ECO:0000313" key="8">
    <source>
        <dbReference type="EMBL" id="PGH10320.1"/>
    </source>
</evidence>
<comment type="caution">
    <text evidence="8">The sequence shown here is derived from an EMBL/GenBank/DDBJ whole genome shotgun (WGS) entry which is preliminary data.</text>
</comment>
<dbReference type="GO" id="GO:0006422">
    <property type="term" value="P:aspartyl-tRNA aminoacylation"/>
    <property type="evidence" value="ECO:0007669"/>
    <property type="project" value="TreeGrafter"/>
</dbReference>
<dbReference type="AlphaFoldDB" id="A0A2B7XN24"/>
<dbReference type="HAMAP" id="MF_00044">
    <property type="entry name" value="Asp_tRNA_synth_type1"/>
    <property type="match status" value="1"/>
</dbReference>
<dbReference type="NCBIfam" id="NF001750">
    <property type="entry name" value="PRK00476.1"/>
    <property type="match status" value="1"/>
</dbReference>
<keyword evidence="2 8" id="KW-0436">Ligase</keyword>
<comment type="similarity">
    <text evidence="1">Belongs to the class-II aminoacyl-tRNA synthetase family. Type 1 subfamily.</text>
</comment>
<dbReference type="PANTHER" id="PTHR22594:SF5">
    <property type="entry name" value="ASPARTATE--TRNA LIGASE, MITOCHONDRIAL"/>
    <property type="match status" value="1"/>
</dbReference>
<dbReference type="SUPFAM" id="SSF55681">
    <property type="entry name" value="Class II aaRS and biotin synthetases"/>
    <property type="match status" value="1"/>
</dbReference>
<dbReference type="InterPro" id="IPR004115">
    <property type="entry name" value="GAD-like_sf"/>
</dbReference>
<gene>
    <name evidence="8" type="ORF">GX51_00077</name>
</gene>
<evidence type="ECO:0000256" key="1">
    <source>
        <dbReference type="ARBA" id="ARBA00006303"/>
    </source>
</evidence>
<evidence type="ECO:0000256" key="6">
    <source>
        <dbReference type="ARBA" id="ARBA00023146"/>
    </source>
</evidence>
<keyword evidence="4" id="KW-0067">ATP-binding</keyword>
<evidence type="ECO:0000256" key="2">
    <source>
        <dbReference type="ARBA" id="ARBA00022598"/>
    </source>
</evidence>
<dbReference type="GO" id="GO:0005739">
    <property type="term" value="C:mitochondrion"/>
    <property type="evidence" value="ECO:0007669"/>
    <property type="project" value="TreeGrafter"/>
</dbReference>
<organism evidence="8 9">
    <name type="scientific">Blastomyces parvus</name>
    <dbReference type="NCBI Taxonomy" id="2060905"/>
    <lineage>
        <taxon>Eukaryota</taxon>
        <taxon>Fungi</taxon>
        <taxon>Dikarya</taxon>
        <taxon>Ascomycota</taxon>
        <taxon>Pezizomycotina</taxon>
        <taxon>Eurotiomycetes</taxon>
        <taxon>Eurotiomycetidae</taxon>
        <taxon>Onygenales</taxon>
        <taxon>Ajellomycetaceae</taxon>
        <taxon>Blastomyces</taxon>
    </lineage>
</organism>
<dbReference type="PROSITE" id="PS50862">
    <property type="entry name" value="AA_TRNA_LIGASE_II"/>
    <property type="match status" value="1"/>
</dbReference>
<evidence type="ECO:0000259" key="7">
    <source>
        <dbReference type="PROSITE" id="PS50862"/>
    </source>
</evidence>
<dbReference type="InterPro" id="IPR004364">
    <property type="entry name" value="Aa-tRNA-synt_II"/>
</dbReference>
<dbReference type="InterPro" id="IPR004524">
    <property type="entry name" value="Asp-tRNA-ligase_1"/>
</dbReference>
<sequence length="771" mass="86235">MVREVLAECLFICQTEVELQNVNRRQDAGESPLRWDAKCGDTLLPKFEGHLGPFRCNKIYPYTFLDLNCPYPCPTPMFPTQLSLGALRLAAIRRQSYLEISNYIRGIRVAYPRGLICYSGRVRDFHTGSLSRQQSSACSPSSRSYLEEYKQSINFLAATVDLKSLIEHPVLGEQVVLHGYLGKRVDMGKKMAFVRLTDPTLSQNVQIIAFAKDESFSKLKAIEANSPVVVQGIVQQKQASSKEQPSGEPQEVKPDSIEISLEDIHCLNEFPKDIIMTPDTVFPPDKRHLQIRADSKLRDALLFRARARNVLREALEECQLPFVEIETPLLFKSTPEGAREFLVPTRRRGMAYALPQSPQQYKQILMASGIPRYYQFARCFRDEDLRADRQPEFTQLDLEMSFATGEDVMAVIEAAVKKLWSSLMPQPLPSESFPRTTYEDAMAKFGSDKPDVRIGMEIKRIEHMIPVDLVSKISPLHDPIVEVMKLEGNEDPEHMRNFLHSFMDSPEASIFHKNPAGGPGAFIYDSRKPLSGLQPFGFEATWVLEQELGMKDGDLIIIQAREKVPFSGGSTPLGDIRREIHKAAVEAGLTPAPTGFHFVWVQEFPLFSPITDSEPGQGGTAGISSTHHPFTAPLRESDISLLLTDPTKVIADHYDLVLNGVELGGGSRRIHSAAVQEFILRDILKMPAERLADFAHLLEALRAGCPPHAGIALGFDRLVAVMLGKESVRDVIAFPKSGKGEDLLVKCPSEITEESLRTYHLRLRDEGANGE</sequence>
<dbReference type="Gene3D" id="2.40.50.140">
    <property type="entry name" value="Nucleic acid-binding proteins"/>
    <property type="match status" value="1"/>
</dbReference>
<dbReference type="InterPro" id="IPR012340">
    <property type="entry name" value="NA-bd_OB-fold"/>
</dbReference>
<keyword evidence="9" id="KW-1185">Reference proteome</keyword>
<dbReference type="NCBIfam" id="TIGR00459">
    <property type="entry name" value="aspS_bact"/>
    <property type="match status" value="1"/>
</dbReference>
<dbReference type="SUPFAM" id="SSF50249">
    <property type="entry name" value="Nucleic acid-binding proteins"/>
    <property type="match status" value="1"/>
</dbReference>
<dbReference type="PRINTS" id="PR01042">
    <property type="entry name" value="TRNASYNTHASP"/>
</dbReference>
<keyword evidence="6" id="KW-0030">Aminoacyl-tRNA synthetase</keyword>
<dbReference type="GO" id="GO:0004815">
    <property type="term" value="F:aspartate-tRNA ligase activity"/>
    <property type="evidence" value="ECO:0007669"/>
    <property type="project" value="TreeGrafter"/>
</dbReference>
<dbReference type="OrthoDB" id="439710at2759"/>
<dbReference type="STRING" id="2060905.A0A2B7XN24"/>
<keyword evidence="5" id="KW-0648">Protein biosynthesis</keyword>
<evidence type="ECO:0000256" key="4">
    <source>
        <dbReference type="ARBA" id="ARBA00022840"/>
    </source>
</evidence>
<feature type="domain" description="Aminoacyl-transfer RNA synthetases class-II family profile" evidence="7">
    <location>
        <begin position="311"/>
        <end position="735"/>
    </location>
</feature>
<dbReference type="Pfam" id="PF00152">
    <property type="entry name" value="tRNA-synt_2"/>
    <property type="match status" value="1"/>
</dbReference>
<evidence type="ECO:0000313" key="9">
    <source>
        <dbReference type="Proteomes" id="UP000224080"/>
    </source>
</evidence>
<dbReference type="InterPro" id="IPR045864">
    <property type="entry name" value="aa-tRNA-synth_II/BPL/LPL"/>
</dbReference>
<accession>A0A2B7XN24</accession>
<dbReference type="InterPro" id="IPR002312">
    <property type="entry name" value="Asp/Asn-tRNA-synth_IIb"/>
</dbReference>
<keyword evidence="3" id="KW-0547">Nucleotide-binding</keyword>
<name>A0A2B7XN24_9EURO</name>
<dbReference type="Proteomes" id="UP000224080">
    <property type="component" value="Unassembled WGS sequence"/>
</dbReference>
<evidence type="ECO:0000256" key="3">
    <source>
        <dbReference type="ARBA" id="ARBA00022741"/>
    </source>
</evidence>
<proteinExistence type="inferred from homology"/>
<dbReference type="InterPro" id="IPR006195">
    <property type="entry name" value="aa-tRNA-synth_II"/>
</dbReference>
<evidence type="ECO:0000256" key="5">
    <source>
        <dbReference type="ARBA" id="ARBA00022917"/>
    </source>
</evidence>
<dbReference type="Gene3D" id="3.30.1360.30">
    <property type="entry name" value="GAD-like domain"/>
    <property type="match status" value="1"/>
</dbReference>